<dbReference type="GO" id="GO:0003725">
    <property type="term" value="F:double-stranded RNA binding"/>
    <property type="evidence" value="ECO:0000318"/>
    <property type="project" value="GO_Central"/>
</dbReference>
<reference evidence="6 7" key="2">
    <citation type="journal article" date="2017" name="Genome Biol.">
        <title>New reference genome sequences of hot pepper reveal the massive evolution of plant disease-resistance genes by retroduplication.</title>
        <authorList>
            <person name="Kim S."/>
            <person name="Park J."/>
            <person name="Yeom S.I."/>
            <person name="Kim Y.M."/>
            <person name="Seo E."/>
            <person name="Kim K.T."/>
            <person name="Kim M.S."/>
            <person name="Lee J.M."/>
            <person name="Cheong K."/>
            <person name="Shin H.S."/>
            <person name="Kim S.B."/>
            <person name="Han K."/>
            <person name="Lee J."/>
            <person name="Park M."/>
            <person name="Lee H.A."/>
            <person name="Lee H.Y."/>
            <person name="Lee Y."/>
            <person name="Oh S."/>
            <person name="Lee J.H."/>
            <person name="Choi E."/>
            <person name="Choi E."/>
            <person name="Lee S.E."/>
            <person name="Jeon J."/>
            <person name="Kim H."/>
            <person name="Choi G."/>
            <person name="Song H."/>
            <person name="Lee J."/>
            <person name="Lee S.C."/>
            <person name="Kwon J.K."/>
            <person name="Lee H.Y."/>
            <person name="Koo N."/>
            <person name="Hong Y."/>
            <person name="Kim R.W."/>
            <person name="Kang W.H."/>
            <person name="Huh J.H."/>
            <person name="Kang B.C."/>
            <person name="Yang T.J."/>
            <person name="Lee Y.H."/>
            <person name="Bennetzen J.L."/>
            <person name="Choi D."/>
        </authorList>
    </citation>
    <scope>NUCLEOTIDE SEQUENCE [LARGE SCALE GENOMIC DNA]</scope>
    <source>
        <strain evidence="7">cv. CM334</strain>
    </source>
</reference>
<dbReference type="Gene3D" id="3.30.160.20">
    <property type="match status" value="2"/>
</dbReference>
<dbReference type="AlphaFoldDB" id="A0A2G3A359"/>
<name>A0A2G3A359_CAPAN</name>
<accession>A0A2G3A359</accession>
<dbReference type="GO" id="GO:0004525">
    <property type="term" value="F:ribonuclease III activity"/>
    <property type="evidence" value="ECO:0000318"/>
    <property type="project" value="GO_Central"/>
</dbReference>
<comment type="caution">
    <text evidence="6">The sequence shown here is derived from an EMBL/GenBank/DDBJ whole genome shotgun (WGS) entry which is preliminary data.</text>
</comment>
<dbReference type="OrthoDB" id="1270579at2759"/>
<keyword evidence="7" id="KW-1185">Reference proteome</keyword>
<dbReference type="EMBL" id="AYRZ02000003">
    <property type="protein sequence ID" value="PHT88656.1"/>
    <property type="molecule type" value="Genomic_DNA"/>
</dbReference>
<dbReference type="InterPro" id="IPR014720">
    <property type="entry name" value="dsRBD_dom"/>
</dbReference>
<dbReference type="SMR" id="A0A2G3A359"/>
<dbReference type="Gramene" id="PHT88656">
    <property type="protein sequence ID" value="PHT88656"/>
    <property type="gene ID" value="T459_10762"/>
</dbReference>
<evidence type="ECO:0000313" key="7">
    <source>
        <dbReference type="Proteomes" id="UP000222542"/>
    </source>
</evidence>
<dbReference type="GO" id="GO:0006396">
    <property type="term" value="P:RNA processing"/>
    <property type="evidence" value="ECO:0000318"/>
    <property type="project" value="GO_Central"/>
</dbReference>
<dbReference type="GO" id="GO:0005634">
    <property type="term" value="C:nucleus"/>
    <property type="evidence" value="ECO:0000318"/>
    <property type="project" value="GO_Central"/>
</dbReference>
<dbReference type="PANTHER" id="PTHR46031">
    <property type="match status" value="1"/>
</dbReference>
<reference evidence="6 7" key="1">
    <citation type="journal article" date="2014" name="Nat. Genet.">
        <title>Genome sequence of the hot pepper provides insights into the evolution of pungency in Capsicum species.</title>
        <authorList>
            <person name="Kim S."/>
            <person name="Park M."/>
            <person name="Yeom S.I."/>
            <person name="Kim Y.M."/>
            <person name="Lee J.M."/>
            <person name="Lee H.A."/>
            <person name="Seo E."/>
            <person name="Choi J."/>
            <person name="Cheong K."/>
            <person name="Kim K.T."/>
            <person name="Jung K."/>
            <person name="Lee G.W."/>
            <person name="Oh S.K."/>
            <person name="Bae C."/>
            <person name="Kim S.B."/>
            <person name="Lee H.Y."/>
            <person name="Kim S.Y."/>
            <person name="Kim M.S."/>
            <person name="Kang B.C."/>
            <person name="Jo Y.D."/>
            <person name="Yang H.B."/>
            <person name="Jeong H.J."/>
            <person name="Kang W.H."/>
            <person name="Kwon J.K."/>
            <person name="Shin C."/>
            <person name="Lim J.Y."/>
            <person name="Park J.H."/>
            <person name="Huh J.H."/>
            <person name="Kim J.S."/>
            <person name="Kim B.D."/>
            <person name="Cohen O."/>
            <person name="Paran I."/>
            <person name="Suh M.C."/>
            <person name="Lee S.B."/>
            <person name="Kim Y.K."/>
            <person name="Shin Y."/>
            <person name="Noh S.J."/>
            <person name="Park J."/>
            <person name="Seo Y.S."/>
            <person name="Kwon S.Y."/>
            <person name="Kim H.A."/>
            <person name="Park J.M."/>
            <person name="Kim H.J."/>
            <person name="Choi S.B."/>
            <person name="Bosland P.W."/>
            <person name="Reeves G."/>
            <person name="Jo S.H."/>
            <person name="Lee B.W."/>
            <person name="Cho H.T."/>
            <person name="Choi H.S."/>
            <person name="Lee M.S."/>
            <person name="Yu Y."/>
            <person name="Do Choi Y."/>
            <person name="Park B.S."/>
            <person name="van Deynze A."/>
            <person name="Ashrafi H."/>
            <person name="Hill T."/>
            <person name="Kim W.T."/>
            <person name="Pai H.S."/>
            <person name="Ahn H.K."/>
            <person name="Yeam I."/>
            <person name="Giovannoni J.J."/>
            <person name="Rose J.K."/>
            <person name="Sorensen I."/>
            <person name="Lee S.J."/>
            <person name="Kim R.W."/>
            <person name="Choi I.Y."/>
            <person name="Choi B.S."/>
            <person name="Lim J.S."/>
            <person name="Lee Y.H."/>
            <person name="Choi D."/>
        </authorList>
    </citation>
    <scope>NUCLEOTIDE SEQUENCE [LARGE SCALE GENOMIC DNA]</scope>
    <source>
        <strain evidence="7">cv. CM334</strain>
    </source>
</reference>
<protein>
    <recommendedName>
        <fullName evidence="5">DRBM domain-containing protein</fullName>
    </recommendedName>
</protein>
<dbReference type="OMA" id="KELEMTY"/>
<proteinExistence type="predicted"/>
<evidence type="ECO:0000256" key="4">
    <source>
        <dbReference type="SAM" id="MobiDB-lite"/>
    </source>
</evidence>
<feature type="domain" description="DRBM" evidence="5">
    <location>
        <begin position="141"/>
        <end position="177"/>
    </location>
</feature>
<evidence type="ECO:0000313" key="6">
    <source>
        <dbReference type="EMBL" id="PHT88656.1"/>
    </source>
</evidence>
<evidence type="ECO:0000256" key="1">
    <source>
        <dbReference type="ARBA" id="ARBA00022737"/>
    </source>
</evidence>
<feature type="domain" description="DRBM" evidence="5">
    <location>
        <begin position="25"/>
        <end position="94"/>
    </location>
</feature>
<dbReference type="SMART" id="SM00358">
    <property type="entry name" value="DSRM"/>
    <property type="match status" value="2"/>
</dbReference>
<feature type="region of interest" description="Disordered" evidence="4">
    <location>
        <begin position="238"/>
        <end position="263"/>
    </location>
</feature>
<evidence type="ECO:0000256" key="3">
    <source>
        <dbReference type="PROSITE-ProRule" id="PRU00266"/>
    </source>
</evidence>
<keyword evidence="1" id="KW-0677">Repeat</keyword>
<dbReference type="GO" id="GO:0010468">
    <property type="term" value="P:regulation of gene expression"/>
    <property type="evidence" value="ECO:0000318"/>
    <property type="project" value="GO_Central"/>
</dbReference>
<dbReference type="PANTHER" id="PTHR46031:SF37">
    <property type="entry name" value="DRBM DOMAIN-CONTAINING PROTEIN"/>
    <property type="match status" value="1"/>
</dbReference>
<evidence type="ECO:0000259" key="5">
    <source>
        <dbReference type="PROSITE" id="PS50137"/>
    </source>
</evidence>
<keyword evidence="2 3" id="KW-0694">RNA-binding</keyword>
<dbReference type="PROSITE" id="PS50137">
    <property type="entry name" value="DS_RBD"/>
    <property type="match status" value="2"/>
</dbReference>
<organism evidence="6 7">
    <name type="scientific">Capsicum annuum</name>
    <name type="common">Capsicum pepper</name>
    <dbReference type="NCBI Taxonomy" id="4072"/>
    <lineage>
        <taxon>Eukaryota</taxon>
        <taxon>Viridiplantae</taxon>
        <taxon>Streptophyta</taxon>
        <taxon>Embryophyta</taxon>
        <taxon>Tracheophyta</taxon>
        <taxon>Spermatophyta</taxon>
        <taxon>Magnoliopsida</taxon>
        <taxon>eudicotyledons</taxon>
        <taxon>Gunneridae</taxon>
        <taxon>Pentapetalae</taxon>
        <taxon>asterids</taxon>
        <taxon>lamiids</taxon>
        <taxon>Solanales</taxon>
        <taxon>Solanaceae</taxon>
        <taxon>Solanoideae</taxon>
        <taxon>Capsiceae</taxon>
        <taxon>Capsicum</taxon>
    </lineage>
</organism>
<dbReference type="SUPFAM" id="SSF54768">
    <property type="entry name" value="dsRNA-binding domain-like"/>
    <property type="match status" value="2"/>
</dbReference>
<gene>
    <name evidence="6" type="ORF">T459_10762</name>
</gene>
<evidence type="ECO:0000256" key="2">
    <source>
        <dbReference type="ARBA" id="ARBA00022884"/>
    </source>
</evidence>
<dbReference type="Pfam" id="PF00035">
    <property type="entry name" value="dsrm"/>
    <property type="match status" value="2"/>
</dbReference>
<sequence length="263" mass="29279">MKFLQIVILIHCRVTRDSFPPAQVMYKNQLQEYLQKNGKQLPTYITVNEGFTHAPKFRTKVLVDGSEYESKSTYPTKKQSEQAAAKLAYESIHNNVDANDFSLIYREPMLCKSIIYEYAVKKNLDRPIYNARYSEGPSTVYICHLTLGGKTYKGELSGSKKMAKQAAARAAIESLLETDAGTLSQIIMSKSKCNLGIQTKKDTGTGQKMPPECSGNLQGQKASIERAVVCFNTEGIGGNSGGGPKRKTGTNNWERNKRRKFGN</sequence>
<dbReference type="Proteomes" id="UP000222542">
    <property type="component" value="Unassembled WGS sequence"/>
</dbReference>
<dbReference type="STRING" id="4072.A0A2G3A359"/>